<accession>A0ABR3MZJ0</accession>
<organism evidence="1 2">
    <name type="scientific">Cirrhinus molitorella</name>
    <name type="common">mud carp</name>
    <dbReference type="NCBI Taxonomy" id="172907"/>
    <lineage>
        <taxon>Eukaryota</taxon>
        <taxon>Metazoa</taxon>
        <taxon>Chordata</taxon>
        <taxon>Craniata</taxon>
        <taxon>Vertebrata</taxon>
        <taxon>Euteleostomi</taxon>
        <taxon>Actinopterygii</taxon>
        <taxon>Neopterygii</taxon>
        <taxon>Teleostei</taxon>
        <taxon>Ostariophysi</taxon>
        <taxon>Cypriniformes</taxon>
        <taxon>Cyprinidae</taxon>
        <taxon>Labeoninae</taxon>
        <taxon>Labeonini</taxon>
        <taxon>Cirrhinus</taxon>
    </lineage>
</organism>
<evidence type="ECO:0000313" key="1">
    <source>
        <dbReference type="EMBL" id="KAL1269971.1"/>
    </source>
</evidence>
<name>A0ABR3MZJ0_9TELE</name>
<gene>
    <name evidence="1" type="ORF">QQF64_032260</name>
</gene>
<keyword evidence="2" id="KW-1185">Reference proteome</keyword>
<evidence type="ECO:0000313" key="2">
    <source>
        <dbReference type="Proteomes" id="UP001558613"/>
    </source>
</evidence>
<protein>
    <submittedName>
        <fullName evidence="1">Uncharacterized protein</fullName>
    </submittedName>
</protein>
<reference evidence="1 2" key="1">
    <citation type="submission" date="2023-09" db="EMBL/GenBank/DDBJ databases">
        <authorList>
            <person name="Wang M."/>
        </authorList>
    </citation>
    <scope>NUCLEOTIDE SEQUENCE [LARGE SCALE GENOMIC DNA]</scope>
    <source>
        <strain evidence="1">GT-2023</strain>
        <tissue evidence="1">Liver</tissue>
    </source>
</reference>
<comment type="caution">
    <text evidence="1">The sequence shown here is derived from an EMBL/GenBank/DDBJ whole genome shotgun (WGS) entry which is preliminary data.</text>
</comment>
<dbReference type="Proteomes" id="UP001558613">
    <property type="component" value="Unassembled WGS sequence"/>
</dbReference>
<sequence>MNELELRVSKEKNRSHSVRGWDGESENPFESVSRLSWSGASPAHVVHVCLQRRGKLLGWRKRGDRHHCTSWSPLQLYSRPLLSRQYQPIFTSQLSSLSLSLSLACSLSLSLVLIGDSFTLPPSFPASLLPSYLISQPLVAVSLSFSLSPVLGAALHSGSLLPVVKGAEDVVSLWLSAHKQNL</sequence>
<dbReference type="EMBL" id="JAYMGO010000008">
    <property type="protein sequence ID" value="KAL1269971.1"/>
    <property type="molecule type" value="Genomic_DNA"/>
</dbReference>
<proteinExistence type="predicted"/>